<comment type="caution">
    <text evidence="1">The sequence shown here is derived from an EMBL/GenBank/DDBJ whole genome shotgun (WGS) entry which is preliminary data.</text>
</comment>
<proteinExistence type="predicted"/>
<gene>
    <name evidence="1" type="ORF">S03H2_11512</name>
</gene>
<reference evidence="1" key="1">
    <citation type="journal article" date="2014" name="Front. Microbiol.">
        <title>High frequency of phylogenetically diverse reductive dehalogenase-homologous genes in deep subseafloor sedimentary metagenomes.</title>
        <authorList>
            <person name="Kawai M."/>
            <person name="Futagami T."/>
            <person name="Toyoda A."/>
            <person name="Takaki Y."/>
            <person name="Nishi S."/>
            <person name="Hori S."/>
            <person name="Arai W."/>
            <person name="Tsubouchi T."/>
            <person name="Morono Y."/>
            <person name="Uchiyama I."/>
            <person name="Ito T."/>
            <person name="Fujiyama A."/>
            <person name="Inagaki F."/>
            <person name="Takami H."/>
        </authorList>
    </citation>
    <scope>NUCLEOTIDE SEQUENCE</scope>
    <source>
        <strain evidence="1">Expedition CK06-06</strain>
    </source>
</reference>
<sequence>MARNGRVEFALTDTTGKQQWNGYIETAGKQELHLGGEFIREKCQMIIQADLSNTDTINIFNTTIMPIAERCYCHRCNEIFTNWNFQSDQHFQQAVFINYINSLASAVAEIDADFPLYLNVLVNYDAKTRLGNPYYNPENWMKAIPDIDFICPDIYFESKIAVMDTFNFGRNIIFIPEAGHLKSKEDQDYLNAFSLIFLILGKYQGIGIQVYDLKGSKFGLLSLDGQWKKNAYLVRNSYSAISQLPSALFVDVDKHSISGFRNVAKKIIQLGAYEITVTPITAPKYTRGIVAKKGENLVFCGIGFEAKIMAKNINSKRIKIERGYWKENRYISLGKLKPNTYEIGKDFIIIKMDEDDFSPADAFKPLNNQYYIKISLN</sequence>
<dbReference type="AlphaFoldDB" id="X1HB56"/>
<protein>
    <submittedName>
        <fullName evidence="1">Uncharacterized protein</fullName>
    </submittedName>
</protein>
<evidence type="ECO:0000313" key="1">
    <source>
        <dbReference type="EMBL" id="GAH42533.1"/>
    </source>
</evidence>
<name>X1HB56_9ZZZZ</name>
<dbReference type="EMBL" id="BARU01005873">
    <property type="protein sequence ID" value="GAH42533.1"/>
    <property type="molecule type" value="Genomic_DNA"/>
</dbReference>
<dbReference type="SUPFAM" id="SSF51445">
    <property type="entry name" value="(Trans)glycosidases"/>
    <property type="match status" value="1"/>
</dbReference>
<organism evidence="1">
    <name type="scientific">marine sediment metagenome</name>
    <dbReference type="NCBI Taxonomy" id="412755"/>
    <lineage>
        <taxon>unclassified sequences</taxon>
        <taxon>metagenomes</taxon>
        <taxon>ecological metagenomes</taxon>
    </lineage>
</organism>
<dbReference type="Gene3D" id="3.20.20.80">
    <property type="entry name" value="Glycosidases"/>
    <property type="match status" value="1"/>
</dbReference>
<dbReference type="InterPro" id="IPR017853">
    <property type="entry name" value="GH"/>
</dbReference>
<accession>X1HB56</accession>